<evidence type="ECO:0000259" key="12">
    <source>
        <dbReference type="PROSITE" id="PS50280"/>
    </source>
</evidence>
<accession>A0AA39LF09</accession>
<dbReference type="GO" id="GO:0048188">
    <property type="term" value="C:Set1C/COMPASS complex"/>
    <property type="evidence" value="ECO:0007669"/>
    <property type="project" value="TreeGrafter"/>
</dbReference>
<name>A0AA39LF09_9BILA</name>
<reference evidence="14" key="1">
    <citation type="submission" date="2023-06" db="EMBL/GenBank/DDBJ databases">
        <title>Genomic analysis of the entomopathogenic nematode Steinernema hermaphroditum.</title>
        <authorList>
            <person name="Schwarz E.M."/>
            <person name="Heppert J.K."/>
            <person name="Baniya A."/>
            <person name="Schwartz H.T."/>
            <person name="Tan C.-H."/>
            <person name="Antoshechkin I."/>
            <person name="Sternberg P.W."/>
            <person name="Goodrich-Blair H."/>
            <person name="Dillman A.R."/>
        </authorList>
    </citation>
    <scope>NUCLEOTIDE SEQUENCE</scope>
    <source>
        <strain evidence="14">PS9179</strain>
        <tissue evidence="14">Whole animal</tissue>
    </source>
</reference>
<evidence type="ECO:0000259" key="13">
    <source>
        <dbReference type="PROSITE" id="PS50868"/>
    </source>
</evidence>
<keyword evidence="15" id="KW-1185">Reference proteome</keyword>
<dbReference type="Pfam" id="PF00856">
    <property type="entry name" value="SET"/>
    <property type="match status" value="1"/>
</dbReference>
<comment type="catalytic activity">
    <reaction evidence="8">
        <text>L-lysyl(4)-[histone H3] + 3 S-adenosyl-L-methionine = N(6),N(6),N(6)-trimethyl-L-lysyl(4)-[histone H3] + 3 S-adenosyl-L-homocysteine + 3 H(+)</text>
        <dbReference type="Rhea" id="RHEA:60260"/>
        <dbReference type="Rhea" id="RHEA-COMP:15537"/>
        <dbReference type="Rhea" id="RHEA-COMP:15547"/>
        <dbReference type="ChEBI" id="CHEBI:15378"/>
        <dbReference type="ChEBI" id="CHEBI:29969"/>
        <dbReference type="ChEBI" id="CHEBI:57856"/>
        <dbReference type="ChEBI" id="CHEBI:59789"/>
        <dbReference type="ChEBI" id="CHEBI:61961"/>
        <dbReference type="EC" id="2.1.1.354"/>
    </reaction>
</comment>
<evidence type="ECO:0000256" key="1">
    <source>
        <dbReference type="ARBA" id="ARBA00004123"/>
    </source>
</evidence>
<dbReference type="PANTHER" id="PTHR45814">
    <property type="entry name" value="HISTONE-LYSINE N-METHYLTRANSFERASE SETD1"/>
    <property type="match status" value="1"/>
</dbReference>
<comment type="subcellular location">
    <subcellularLocation>
        <location evidence="1">Nucleus</location>
    </subcellularLocation>
</comment>
<evidence type="ECO:0000256" key="11">
    <source>
        <dbReference type="SAM" id="MobiDB-lite"/>
    </source>
</evidence>
<feature type="region of interest" description="Disordered" evidence="11">
    <location>
        <begin position="1"/>
        <end position="33"/>
    </location>
</feature>
<dbReference type="PROSITE" id="PS50280">
    <property type="entry name" value="SET"/>
    <property type="match status" value="1"/>
</dbReference>
<evidence type="ECO:0000256" key="10">
    <source>
        <dbReference type="ARBA" id="ARBA00049129"/>
    </source>
</evidence>
<dbReference type="Gene3D" id="2.170.270.10">
    <property type="entry name" value="SET domain"/>
    <property type="match status" value="1"/>
</dbReference>
<comment type="catalytic activity">
    <reaction evidence="9">
        <text>N(6)-methyl-L-lysyl(4)-[histone H3] + S-adenosyl-L-methionine = N(6),N(6)-dimethyl-L-lysyl(4)-[histone H3] + S-adenosyl-L-homocysteine + H(+)</text>
        <dbReference type="Rhea" id="RHEA:60268"/>
        <dbReference type="Rhea" id="RHEA-COMP:15540"/>
        <dbReference type="Rhea" id="RHEA-COMP:15543"/>
        <dbReference type="ChEBI" id="CHEBI:15378"/>
        <dbReference type="ChEBI" id="CHEBI:57856"/>
        <dbReference type="ChEBI" id="CHEBI:59789"/>
        <dbReference type="ChEBI" id="CHEBI:61929"/>
        <dbReference type="ChEBI" id="CHEBI:61976"/>
    </reaction>
</comment>
<comment type="catalytic activity">
    <reaction evidence="10">
        <text>N(6),N(6)-dimethyl-L-lysyl(4)-[histone H3] + S-adenosyl-L-methionine = N(6),N(6),N(6)-trimethyl-L-lysyl(4)-[histone H3] + S-adenosyl-L-homocysteine + H(+)</text>
        <dbReference type="Rhea" id="RHEA:60272"/>
        <dbReference type="Rhea" id="RHEA-COMP:15537"/>
        <dbReference type="Rhea" id="RHEA-COMP:15540"/>
        <dbReference type="ChEBI" id="CHEBI:15378"/>
        <dbReference type="ChEBI" id="CHEBI:57856"/>
        <dbReference type="ChEBI" id="CHEBI:59789"/>
        <dbReference type="ChEBI" id="CHEBI:61961"/>
        <dbReference type="ChEBI" id="CHEBI:61976"/>
    </reaction>
</comment>
<keyword evidence="3" id="KW-0489">Methyltransferase</keyword>
<dbReference type="EC" id="2.1.1.354" evidence="2"/>
<evidence type="ECO:0000256" key="7">
    <source>
        <dbReference type="ARBA" id="ARBA00023242"/>
    </source>
</evidence>
<keyword evidence="5" id="KW-0949">S-adenosyl-L-methionine</keyword>
<evidence type="ECO:0000256" key="8">
    <source>
        <dbReference type="ARBA" id="ARBA00047571"/>
    </source>
</evidence>
<evidence type="ECO:0000256" key="6">
    <source>
        <dbReference type="ARBA" id="ARBA00022853"/>
    </source>
</evidence>
<dbReference type="Proteomes" id="UP001175271">
    <property type="component" value="Unassembled WGS sequence"/>
</dbReference>
<evidence type="ECO:0000256" key="4">
    <source>
        <dbReference type="ARBA" id="ARBA00022679"/>
    </source>
</evidence>
<dbReference type="InterPro" id="IPR046341">
    <property type="entry name" value="SET_dom_sf"/>
</dbReference>
<feature type="domain" description="SET" evidence="12">
    <location>
        <begin position="64"/>
        <end position="181"/>
    </location>
</feature>
<keyword evidence="6" id="KW-0156">Chromatin regulator</keyword>
<keyword evidence="4" id="KW-0808">Transferase</keyword>
<dbReference type="EMBL" id="JAUCMV010000005">
    <property type="protein sequence ID" value="KAK0395311.1"/>
    <property type="molecule type" value="Genomic_DNA"/>
</dbReference>
<dbReference type="SUPFAM" id="SSF82199">
    <property type="entry name" value="SET domain"/>
    <property type="match status" value="1"/>
</dbReference>
<dbReference type="PROSITE" id="PS50868">
    <property type="entry name" value="POST_SET"/>
    <property type="match status" value="1"/>
</dbReference>
<evidence type="ECO:0000313" key="14">
    <source>
        <dbReference type="EMBL" id="KAK0395311.1"/>
    </source>
</evidence>
<dbReference type="SMART" id="SM00317">
    <property type="entry name" value="SET"/>
    <property type="match status" value="1"/>
</dbReference>
<comment type="caution">
    <text evidence="14">The sequence shown here is derived from an EMBL/GenBank/DDBJ whole genome shotgun (WGS) entry which is preliminary data.</text>
</comment>
<dbReference type="InterPro" id="IPR044570">
    <property type="entry name" value="Set1-like"/>
</dbReference>
<proteinExistence type="predicted"/>
<gene>
    <name evidence="14" type="ORF">QR680_001221</name>
</gene>
<keyword evidence="7" id="KW-0539">Nucleus</keyword>
<dbReference type="GO" id="GO:0032259">
    <property type="term" value="P:methylation"/>
    <property type="evidence" value="ECO:0007669"/>
    <property type="project" value="UniProtKB-KW"/>
</dbReference>
<evidence type="ECO:0000256" key="9">
    <source>
        <dbReference type="ARBA" id="ARBA00047583"/>
    </source>
</evidence>
<feature type="domain" description="Post-SET" evidence="13">
    <location>
        <begin position="190"/>
        <end position="206"/>
    </location>
</feature>
<dbReference type="InterPro" id="IPR001214">
    <property type="entry name" value="SET_dom"/>
</dbReference>
<organism evidence="14 15">
    <name type="scientific">Steinernema hermaphroditum</name>
    <dbReference type="NCBI Taxonomy" id="289476"/>
    <lineage>
        <taxon>Eukaryota</taxon>
        <taxon>Metazoa</taxon>
        <taxon>Ecdysozoa</taxon>
        <taxon>Nematoda</taxon>
        <taxon>Chromadorea</taxon>
        <taxon>Rhabditida</taxon>
        <taxon>Tylenchina</taxon>
        <taxon>Panagrolaimomorpha</taxon>
        <taxon>Strongyloidoidea</taxon>
        <taxon>Steinernematidae</taxon>
        <taxon>Steinernema</taxon>
    </lineage>
</organism>
<dbReference type="GO" id="GO:0140999">
    <property type="term" value="F:histone H3K4 trimethyltransferase activity"/>
    <property type="evidence" value="ECO:0007669"/>
    <property type="project" value="UniProtKB-EC"/>
</dbReference>
<dbReference type="InterPro" id="IPR003616">
    <property type="entry name" value="Post-SET_dom"/>
</dbReference>
<evidence type="ECO:0000256" key="3">
    <source>
        <dbReference type="ARBA" id="ARBA00022603"/>
    </source>
</evidence>
<dbReference type="AlphaFoldDB" id="A0AA39LF09"/>
<protein>
    <recommendedName>
        <fullName evidence="2">[histone H3]-lysine(4) N-trimethyltransferase</fullName>
        <ecNumber evidence="2">2.1.1.354</ecNumber>
    </recommendedName>
</protein>
<sequence>MNPCDFKMSSLWPKRVPEKSNQQEAERKTATSRSVLTHGAKAKLLNKAVKLFEDLEKEKKNVEWDLGLQTSPIHHFGMFANEKIPKGHVVMEYVGIVIRNVVADQREAMYKSRGIHSTYMFRWDRDTIIDATEEGNYARFVNHSCEANCESKLSIINGKKRIFFVSLYDIEPGEELTLDYRFDMEEDESKRVLCNCGTPSCRKYLC</sequence>
<evidence type="ECO:0000256" key="5">
    <source>
        <dbReference type="ARBA" id="ARBA00022691"/>
    </source>
</evidence>
<evidence type="ECO:0000256" key="2">
    <source>
        <dbReference type="ARBA" id="ARBA00012182"/>
    </source>
</evidence>
<evidence type="ECO:0000313" key="15">
    <source>
        <dbReference type="Proteomes" id="UP001175271"/>
    </source>
</evidence>
<dbReference type="PANTHER" id="PTHR45814:SF2">
    <property type="entry name" value="HISTONE-LYSINE N-METHYLTRANSFERASE SETD1"/>
    <property type="match status" value="1"/>
</dbReference>